<dbReference type="InterPro" id="IPR023210">
    <property type="entry name" value="NADP_OxRdtase_dom"/>
</dbReference>
<evidence type="ECO:0000313" key="3">
    <source>
        <dbReference type="Proteomes" id="UP000612055"/>
    </source>
</evidence>
<evidence type="ECO:0000313" key="2">
    <source>
        <dbReference type="EMBL" id="KAG2500333.1"/>
    </source>
</evidence>
<dbReference type="InterPro" id="IPR020471">
    <property type="entry name" value="AKR"/>
</dbReference>
<dbReference type="EMBL" id="JAEHOE010000004">
    <property type="protein sequence ID" value="KAG2500333.1"/>
    <property type="molecule type" value="Genomic_DNA"/>
</dbReference>
<proteinExistence type="predicted"/>
<dbReference type="Pfam" id="PF00248">
    <property type="entry name" value="Aldo_ket_red"/>
    <property type="match status" value="1"/>
</dbReference>
<dbReference type="GO" id="GO:0005829">
    <property type="term" value="C:cytosol"/>
    <property type="evidence" value="ECO:0007669"/>
    <property type="project" value="TreeGrafter"/>
</dbReference>
<dbReference type="SUPFAM" id="SSF51430">
    <property type="entry name" value="NAD(P)-linked oxidoreductase"/>
    <property type="match status" value="1"/>
</dbReference>
<accession>A0A835YFL9</accession>
<protein>
    <recommendedName>
        <fullName evidence="1">NADP-dependent oxidoreductase domain-containing protein</fullName>
    </recommendedName>
</protein>
<reference evidence="2" key="1">
    <citation type="journal article" date="2020" name="bioRxiv">
        <title>Comparative genomics of Chlamydomonas.</title>
        <authorList>
            <person name="Craig R.J."/>
            <person name="Hasan A.R."/>
            <person name="Ness R.W."/>
            <person name="Keightley P.D."/>
        </authorList>
    </citation>
    <scope>NUCLEOTIDE SEQUENCE</scope>
    <source>
        <strain evidence="2">CCAP 11/70</strain>
    </source>
</reference>
<dbReference type="GO" id="GO:0016491">
    <property type="term" value="F:oxidoreductase activity"/>
    <property type="evidence" value="ECO:0007669"/>
    <property type="project" value="InterPro"/>
</dbReference>
<sequence length="389" mass="41558">MSRAGFGQSDTVGHFRVHNFPQDASKPEPNQLKLSTLGVGTYLGNPDHRTDDLVAAAVIESVLNGWNVIDTASNYRYGHAETAIGSALDALLSGGAAQDFLQEHEYGSDTTRDMLFIATKAGYTDEAFVKRLVEDRVIARHDVVNGHCLAPAYVNASVHASLRRMNLATVDLVYLHNPAEAQLQTAGKSAFAQKMTEAFRALEALRTAGAVRYYGVATWDCFRVPPTDAGHLELEDVVAWAKAAAGGGASGLVAIQLPVNADMVEAWSEPWQSVNNESMTLLQAAEKLGVKVFTSGPLGEGDLVSQAKGRLDGVFGLRDLPATAQKLLQLARSTPGLPMVAALVGHKAQENVVGNVAISRISPIKPADFLQTINDVRTALGRKTVHPKA</sequence>
<dbReference type="CDD" id="cd19099">
    <property type="entry name" value="AKR_unchar"/>
    <property type="match status" value="1"/>
</dbReference>
<comment type="caution">
    <text evidence="2">The sequence shown here is derived from an EMBL/GenBank/DDBJ whole genome shotgun (WGS) entry which is preliminary data.</text>
</comment>
<dbReference type="PANTHER" id="PTHR42686">
    <property type="entry name" value="GH17980P-RELATED"/>
    <property type="match status" value="1"/>
</dbReference>
<dbReference type="OrthoDB" id="48988at2759"/>
<dbReference type="Gene3D" id="3.20.20.100">
    <property type="entry name" value="NADP-dependent oxidoreductase domain"/>
    <property type="match status" value="1"/>
</dbReference>
<dbReference type="Proteomes" id="UP000612055">
    <property type="component" value="Unassembled WGS sequence"/>
</dbReference>
<feature type="domain" description="NADP-dependent oxidoreductase" evidence="1">
    <location>
        <begin position="37"/>
        <end position="220"/>
    </location>
</feature>
<keyword evidence="3" id="KW-1185">Reference proteome</keyword>
<gene>
    <name evidence="2" type="ORF">HYH03_001909</name>
</gene>
<dbReference type="AlphaFoldDB" id="A0A835YFL9"/>
<name>A0A835YFL9_9CHLO</name>
<organism evidence="2 3">
    <name type="scientific">Edaphochlamys debaryana</name>
    <dbReference type="NCBI Taxonomy" id="47281"/>
    <lineage>
        <taxon>Eukaryota</taxon>
        <taxon>Viridiplantae</taxon>
        <taxon>Chlorophyta</taxon>
        <taxon>core chlorophytes</taxon>
        <taxon>Chlorophyceae</taxon>
        <taxon>CS clade</taxon>
        <taxon>Chlamydomonadales</taxon>
        <taxon>Chlamydomonadales incertae sedis</taxon>
        <taxon>Edaphochlamys</taxon>
    </lineage>
</organism>
<evidence type="ECO:0000259" key="1">
    <source>
        <dbReference type="Pfam" id="PF00248"/>
    </source>
</evidence>
<dbReference type="PANTHER" id="PTHR42686:SF1">
    <property type="entry name" value="GH17980P-RELATED"/>
    <property type="match status" value="1"/>
</dbReference>
<dbReference type="InterPro" id="IPR036812">
    <property type="entry name" value="NAD(P)_OxRdtase_dom_sf"/>
</dbReference>